<reference evidence="1" key="1">
    <citation type="submission" date="2022-06" db="EMBL/GenBank/DDBJ databases">
        <title>Novel species in genus nocardia.</title>
        <authorList>
            <person name="Li F."/>
        </authorList>
    </citation>
    <scope>NUCLEOTIDE SEQUENCE</scope>
    <source>
        <strain evidence="1">CDC141</strain>
    </source>
</reference>
<dbReference type="EMBL" id="JAMRXG010000030">
    <property type="protein sequence ID" value="MCM6778922.1"/>
    <property type="molecule type" value="Genomic_DNA"/>
</dbReference>
<dbReference type="AlphaFoldDB" id="A0A9X2EDP6"/>
<dbReference type="Gene3D" id="2.40.400.10">
    <property type="entry name" value="Acetoacetate decarboxylase-like"/>
    <property type="match status" value="1"/>
</dbReference>
<accession>A0A9X2EDP6</accession>
<dbReference type="GO" id="GO:0016829">
    <property type="term" value="F:lyase activity"/>
    <property type="evidence" value="ECO:0007669"/>
    <property type="project" value="InterPro"/>
</dbReference>
<dbReference type="Proteomes" id="UP001139157">
    <property type="component" value="Unassembled WGS sequence"/>
</dbReference>
<dbReference type="RefSeq" id="WP_251918658.1">
    <property type="nucleotide sequence ID" value="NZ_JAMRXG010000030.1"/>
</dbReference>
<name>A0A9X2EDP6_9NOCA</name>
<proteinExistence type="predicted"/>
<comment type="caution">
    <text evidence="1">The sequence shown here is derived from an EMBL/GenBank/DDBJ whole genome shotgun (WGS) entry which is preliminary data.</text>
</comment>
<dbReference type="InterPro" id="IPR010451">
    <property type="entry name" value="Acetoacetate_decarboxylase"/>
</dbReference>
<gene>
    <name evidence="1" type="ORF">NDR86_36135</name>
</gene>
<protein>
    <submittedName>
        <fullName evidence="1">Acetoacetate decarboxylase</fullName>
    </submittedName>
</protein>
<evidence type="ECO:0000313" key="1">
    <source>
        <dbReference type="EMBL" id="MCM6778922.1"/>
    </source>
</evidence>
<dbReference type="Pfam" id="PF06314">
    <property type="entry name" value="ADC"/>
    <property type="match status" value="1"/>
</dbReference>
<organism evidence="1 2">
    <name type="scientific">Nocardia pulmonis</name>
    <dbReference type="NCBI Taxonomy" id="2951408"/>
    <lineage>
        <taxon>Bacteria</taxon>
        <taxon>Bacillati</taxon>
        <taxon>Actinomycetota</taxon>
        <taxon>Actinomycetes</taxon>
        <taxon>Mycobacteriales</taxon>
        <taxon>Nocardiaceae</taxon>
        <taxon>Nocardia</taxon>
    </lineage>
</organism>
<dbReference type="NCBIfam" id="NF002614">
    <property type="entry name" value="PRK02265.1"/>
    <property type="match status" value="1"/>
</dbReference>
<dbReference type="InterPro" id="IPR023375">
    <property type="entry name" value="ADC_dom_sf"/>
</dbReference>
<sequence>MNRDEVLARRTQPLLGPAYGDEPPTFRHREYLTVTYRTDPDVLRGIVPEPLVVTEPLVDFEVVAMPDARGAGSYLESGQLVHVEYEGQPGQFSLAMYLDNHPAIAIGREQTGFPKKLGRPRLWVDSDTLIGTLDYGSLRVATATMGYKRHALDPAAAAAALCGPTFLLKKIPDIDGTPRICELIRITATAEIEGAWSGPGALELHPHALAPLAQLPVREIVSTTHIVASSFAYQPAHRVHDYLVRRRTDMDRTEFDIYIDLYNSRKYAEVAERYYAPDLKMIHGGRLIASNRDEVLQWLLDVHRGATETFEVQRFESTDAGLDVDIREVLEATSADVTNVSSGPLARGHGRITYLNARYLVEDERFTEIRLTVDATRTEDYVL</sequence>
<evidence type="ECO:0000313" key="2">
    <source>
        <dbReference type="Proteomes" id="UP001139157"/>
    </source>
</evidence>
<dbReference type="SUPFAM" id="SSF160104">
    <property type="entry name" value="Acetoacetate decarboxylase-like"/>
    <property type="match status" value="1"/>
</dbReference>
<keyword evidence="2" id="KW-1185">Reference proteome</keyword>